<gene>
    <name evidence="8" type="ORF">LANO_0C01244G</name>
</gene>
<comment type="similarity">
    <text evidence="1 5">Belongs to the cyclin family.</text>
</comment>
<dbReference type="GO" id="GO:0051726">
    <property type="term" value="P:regulation of cell cycle"/>
    <property type="evidence" value="ECO:0007669"/>
    <property type="project" value="UniProtKB-ARBA"/>
</dbReference>
<sequence length="446" mass="49435">MTANLAEMAAVRRAVWNSRAAHPRVVQMELLSHQLACQDYSVDILRHLIDIEQTSRPCLASFQAQPEINTHMRSLIFDFAMCCHTRLALSSSTLFLCFSVIDRYCSRIIVKSCTYQLVALCSLWLASKYTDKKPRVPSLRALQNLCCNQYSRSQFQEMELHILKALNWVPCNSPPHDVFVDILLKNKISSLSYKGLNLNDLKYGSCVLCELACFDHVLAFDCNASAVALAAVTLTTHALRLSVDGEFLHYSTMLKDINLQRVCNLILKKLRSRSFPSSFKLKYLGQNTLESNPILKSLIEYDLMIAPPLVPSSMVKPTSVPSPTTQECDSQAVNMSPVSYTGKSDTVFPSHNFRSPRINVPPTPNTPSTMGLKFNAAHAAQIATPQSNASSNASPDLSRSSGPATYAIGSGVVRPAIFKRSDSKRNSANMDLDFFGVAEVACKRPR</sequence>
<proteinExistence type="inferred from homology"/>
<dbReference type="Proteomes" id="UP000189911">
    <property type="component" value="Chromosome C"/>
</dbReference>
<feature type="domain" description="Cyclin-like" evidence="7">
    <location>
        <begin position="78"/>
        <end position="164"/>
    </location>
</feature>
<dbReference type="Gene3D" id="1.10.472.10">
    <property type="entry name" value="Cyclin-like"/>
    <property type="match status" value="2"/>
</dbReference>
<evidence type="ECO:0000256" key="3">
    <source>
        <dbReference type="ARBA" id="ARBA00023127"/>
    </source>
</evidence>
<evidence type="ECO:0000313" key="9">
    <source>
        <dbReference type="Proteomes" id="UP000189911"/>
    </source>
</evidence>
<evidence type="ECO:0000256" key="2">
    <source>
        <dbReference type="ARBA" id="ARBA00022618"/>
    </source>
</evidence>
<dbReference type="AlphaFoldDB" id="A0A1G4J425"/>
<feature type="region of interest" description="Disordered" evidence="6">
    <location>
        <begin position="383"/>
        <end position="407"/>
    </location>
</feature>
<dbReference type="SUPFAM" id="SSF47954">
    <property type="entry name" value="Cyclin-like"/>
    <property type="match status" value="1"/>
</dbReference>
<dbReference type="GO" id="GO:0044772">
    <property type="term" value="P:mitotic cell cycle phase transition"/>
    <property type="evidence" value="ECO:0007669"/>
    <property type="project" value="UniProtKB-ARBA"/>
</dbReference>
<dbReference type="CDD" id="cd20559">
    <property type="entry name" value="CYCLIN_ScCLN_like"/>
    <property type="match status" value="1"/>
</dbReference>
<feature type="region of interest" description="Disordered" evidence="6">
    <location>
        <begin position="351"/>
        <end position="371"/>
    </location>
</feature>
<protein>
    <submittedName>
        <fullName evidence="8">LANO_0C01244g1_1</fullName>
    </submittedName>
</protein>
<reference evidence="9" key="1">
    <citation type="submission" date="2016-03" db="EMBL/GenBank/DDBJ databases">
        <authorList>
            <person name="Devillers Hugo."/>
        </authorList>
    </citation>
    <scope>NUCLEOTIDE SEQUENCE [LARGE SCALE GENOMIC DNA]</scope>
</reference>
<name>A0A1G4J425_9SACH</name>
<dbReference type="GO" id="GO:0044843">
    <property type="term" value="P:cell cycle G1/S phase transition"/>
    <property type="evidence" value="ECO:0007669"/>
    <property type="project" value="UniProtKB-ARBA"/>
</dbReference>
<dbReference type="InterPro" id="IPR013763">
    <property type="entry name" value="Cyclin-like_dom"/>
</dbReference>
<feature type="compositionally biased region" description="Polar residues" evidence="6">
    <location>
        <begin position="383"/>
        <end position="403"/>
    </location>
</feature>
<dbReference type="GO" id="GO:0016538">
    <property type="term" value="F:cyclin-dependent protein serine/threonine kinase regulator activity"/>
    <property type="evidence" value="ECO:0007669"/>
    <property type="project" value="UniProtKB-ARBA"/>
</dbReference>
<evidence type="ECO:0000313" key="8">
    <source>
        <dbReference type="EMBL" id="SCU84393.1"/>
    </source>
</evidence>
<evidence type="ECO:0000256" key="1">
    <source>
        <dbReference type="ARBA" id="ARBA00008742"/>
    </source>
</evidence>
<keyword evidence="2" id="KW-0132">Cell division</keyword>
<organism evidence="8 9">
    <name type="scientific">Lachancea nothofagi CBS 11611</name>
    <dbReference type="NCBI Taxonomy" id="1266666"/>
    <lineage>
        <taxon>Eukaryota</taxon>
        <taxon>Fungi</taxon>
        <taxon>Dikarya</taxon>
        <taxon>Ascomycota</taxon>
        <taxon>Saccharomycotina</taxon>
        <taxon>Saccharomycetes</taxon>
        <taxon>Saccharomycetales</taxon>
        <taxon>Saccharomycetaceae</taxon>
        <taxon>Lachancea</taxon>
    </lineage>
</organism>
<accession>A0A1G4J425</accession>
<dbReference type="InterPro" id="IPR039361">
    <property type="entry name" value="Cyclin"/>
</dbReference>
<dbReference type="InterPro" id="IPR006671">
    <property type="entry name" value="Cyclin_N"/>
</dbReference>
<evidence type="ECO:0000256" key="4">
    <source>
        <dbReference type="ARBA" id="ARBA00023306"/>
    </source>
</evidence>
<dbReference type="EMBL" id="LT598446">
    <property type="protein sequence ID" value="SCU84393.1"/>
    <property type="molecule type" value="Genomic_DNA"/>
</dbReference>
<keyword evidence="9" id="KW-1185">Reference proteome</keyword>
<keyword evidence="4" id="KW-0131">Cell cycle</keyword>
<evidence type="ECO:0000256" key="5">
    <source>
        <dbReference type="RuleBase" id="RU000383"/>
    </source>
</evidence>
<dbReference type="FunFam" id="1.10.472.10:FF:000010">
    <property type="entry name" value="G1/S-specific cyclin Cln1"/>
    <property type="match status" value="1"/>
</dbReference>
<dbReference type="GO" id="GO:0051301">
    <property type="term" value="P:cell division"/>
    <property type="evidence" value="ECO:0007669"/>
    <property type="project" value="UniProtKB-KW"/>
</dbReference>
<dbReference type="OrthoDB" id="5590282at2759"/>
<dbReference type="InterPro" id="IPR036915">
    <property type="entry name" value="Cyclin-like_sf"/>
</dbReference>
<evidence type="ECO:0000259" key="7">
    <source>
        <dbReference type="SMART" id="SM00385"/>
    </source>
</evidence>
<dbReference type="Pfam" id="PF00134">
    <property type="entry name" value="Cyclin_N"/>
    <property type="match status" value="1"/>
</dbReference>
<evidence type="ECO:0000256" key="6">
    <source>
        <dbReference type="SAM" id="MobiDB-lite"/>
    </source>
</evidence>
<keyword evidence="3 5" id="KW-0195">Cyclin</keyword>
<dbReference type="PANTHER" id="PTHR10177">
    <property type="entry name" value="CYCLINS"/>
    <property type="match status" value="1"/>
</dbReference>
<dbReference type="SMART" id="SM00385">
    <property type="entry name" value="CYCLIN"/>
    <property type="match status" value="1"/>
</dbReference>